<organism evidence="1">
    <name type="scientific">Arundo donax</name>
    <name type="common">Giant reed</name>
    <name type="synonym">Donax arundinaceus</name>
    <dbReference type="NCBI Taxonomy" id="35708"/>
    <lineage>
        <taxon>Eukaryota</taxon>
        <taxon>Viridiplantae</taxon>
        <taxon>Streptophyta</taxon>
        <taxon>Embryophyta</taxon>
        <taxon>Tracheophyta</taxon>
        <taxon>Spermatophyta</taxon>
        <taxon>Magnoliopsida</taxon>
        <taxon>Liliopsida</taxon>
        <taxon>Poales</taxon>
        <taxon>Poaceae</taxon>
        <taxon>PACMAD clade</taxon>
        <taxon>Arundinoideae</taxon>
        <taxon>Arundineae</taxon>
        <taxon>Arundo</taxon>
    </lineage>
</organism>
<accession>A0A0A8YD10</accession>
<dbReference type="EMBL" id="GBRH01274430">
    <property type="protein sequence ID" value="JAD23465.1"/>
    <property type="molecule type" value="Transcribed_RNA"/>
</dbReference>
<proteinExistence type="predicted"/>
<dbReference type="AlphaFoldDB" id="A0A0A8YD10"/>
<evidence type="ECO:0000313" key="1">
    <source>
        <dbReference type="EMBL" id="JAD23465.1"/>
    </source>
</evidence>
<name>A0A0A8YD10_ARUDO</name>
<reference evidence="1" key="1">
    <citation type="submission" date="2014-09" db="EMBL/GenBank/DDBJ databases">
        <authorList>
            <person name="Magalhaes I.L.F."/>
            <person name="Oliveira U."/>
            <person name="Santos F.R."/>
            <person name="Vidigal T.H.D.A."/>
            <person name="Brescovit A.D."/>
            <person name="Santos A.J."/>
        </authorList>
    </citation>
    <scope>NUCLEOTIDE SEQUENCE</scope>
    <source>
        <tissue evidence="1">Shoot tissue taken approximately 20 cm above the soil surface</tissue>
    </source>
</reference>
<protein>
    <submittedName>
        <fullName evidence="1">Uncharacterized protein</fullName>
    </submittedName>
</protein>
<sequence>MHEDSMFQRPGHIKDSLRLEFIMQIQIDLPEPSQHMII</sequence>
<reference evidence="1" key="2">
    <citation type="journal article" date="2015" name="Data Brief">
        <title>Shoot transcriptome of the giant reed, Arundo donax.</title>
        <authorList>
            <person name="Barrero R.A."/>
            <person name="Guerrero F.D."/>
            <person name="Moolhuijzen P."/>
            <person name="Goolsby J.A."/>
            <person name="Tidwell J."/>
            <person name="Bellgard S.E."/>
            <person name="Bellgard M.I."/>
        </authorList>
    </citation>
    <scope>NUCLEOTIDE SEQUENCE</scope>
    <source>
        <tissue evidence="1">Shoot tissue taken approximately 20 cm above the soil surface</tissue>
    </source>
</reference>